<evidence type="ECO:0000256" key="4">
    <source>
        <dbReference type="ARBA" id="ARBA00022478"/>
    </source>
</evidence>
<feature type="compositionally biased region" description="Acidic residues" evidence="10">
    <location>
        <begin position="136"/>
        <end position="172"/>
    </location>
</feature>
<reference evidence="12" key="1">
    <citation type="submission" date="2020-11" db="EMBL/GenBank/DDBJ databases">
        <authorList>
            <person name="Tran Van P."/>
        </authorList>
    </citation>
    <scope>NUCLEOTIDE SEQUENCE</scope>
</reference>
<dbReference type="SUPFAM" id="SSF47819">
    <property type="entry name" value="HRDC-like"/>
    <property type="match status" value="1"/>
</dbReference>
<dbReference type="InterPro" id="IPR038846">
    <property type="entry name" value="RPC9"/>
</dbReference>
<name>A0A7R9GDD2_9CRUS</name>
<protein>
    <recommendedName>
        <fullName evidence="3">DNA-directed RNA polymerase III subunit RPC9</fullName>
    </recommendedName>
</protein>
<evidence type="ECO:0000256" key="6">
    <source>
        <dbReference type="ARBA" id="ARBA00023242"/>
    </source>
</evidence>
<evidence type="ECO:0000256" key="9">
    <source>
        <dbReference type="ARBA" id="ARBA00045808"/>
    </source>
</evidence>
<keyword evidence="6" id="KW-0539">Nucleus</keyword>
<organism evidence="12">
    <name type="scientific">Notodromas monacha</name>
    <dbReference type="NCBI Taxonomy" id="399045"/>
    <lineage>
        <taxon>Eukaryota</taxon>
        <taxon>Metazoa</taxon>
        <taxon>Ecdysozoa</taxon>
        <taxon>Arthropoda</taxon>
        <taxon>Crustacea</taxon>
        <taxon>Oligostraca</taxon>
        <taxon>Ostracoda</taxon>
        <taxon>Podocopa</taxon>
        <taxon>Podocopida</taxon>
        <taxon>Cypridocopina</taxon>
        <taxon>Cypridoidea</taxon>
        <taxon>Cyprididae</taxon>
        <taxon>Notodromas</taxon>
    </lineage>
</organism>
<dbReference type="InterPro" id="IPR006590">
    <property type="entry name" value="RNA_pol_Rpb4/RPC9_core"/>
</dbReference>
<evidence type="ECO:0000256" key="2">
    <source>
        <dbReference type="ARBA" id="ARBA00006898"/>
    </source>
</evidence>
<dbReference type="InterPro" id="IPR005574">
    <property type="entry name" value="Rpb4/RPC9"/>
</dbReference>
<comment type="subcellular location">
    <subcellularLocation>
        <location evidence="1">Nucleus</location>
    </subcellularLocation>
</comment>
<dbReference type="InterPro" id="IPR010997">
    <property type="entry name" value="HRDC-like_sf"/>
</dbReference>
<evidence type="ECO:0000313" key="13">
    <source>
        <dbReference type="Proteomes" id="UP000678499"/>
    </source>
</evidence>
<evidence type="ECO:0000256" key="3">
    <source>
        <dbReference type="ARBA" id="ARBA00016672"/>
    </source>
</evidence>
<comment type="function">
    <text evidence="9">DNA-dependent RNA polymerase catalyzes the transcription of DNA into RNA using the four ribonucleoside triphosphates as substrates. Specific peripheric component of RNA polymerase III (Pol III) which synthesizes small non-coding RNAs including 5S rRNA, snRNAs, tRNAs and miRNAs from at least 500 distinct genomic loci. With POLR3H/RPC8 forms a mobile stalk that protrudes from Pol III core and functions primarily in transcription initiation. Pol III plays a key role in sensing and limiting infection by intracellular bacteria and DNA viruses. Acts as nuclear and cytosolic DNA sensor involved in innate immune response. Can sense non-self dsDNA that serves as template for transcription into dsRNA. The non-self RNA polymerase III transcripts, such as Epstein-Barr virus-encoded RNAs (EBERs) induce type I interferon and NF-kappa-B through the RIG-I pathway.</text>
</comment>
<dbReference type="GO" id="GO:0005666">
    <property type="term" value="C:RNA polymerase III complex"/>
    <property type="evidence" value="ECO:0007669"/>
    <property type="project" value="InterPro"/>
</dbReference>
<dbReference type="Proteomes" id="UP000678499">
    <property type="component" value="Unassembled WGS sequence"/>
</dbReference>
<sequence>MVDKATPVGFMCDFEVLEILRSVRKAPARSEVPTLVSAADQEGKQRLATVVYEAVKFLENTPCGKQTAEQVEKFMLGVKPFGLKKLEKLQFLNLVPQAPVDLHLLVKDCEQRFSDEEIQKLIELVQESFPECKKEEEEEEEEEEEQKAENTEEPEVEDDEDFQEPLPDSDEC</sequence>
<keyword evidence="4" id="KW-0240">DNA-directed RNA polymerase</keyword>
<dbReference type="EMBL" id="OA883262">
    <property type="protein sequence ID" value="CAD7278411.1"/>
    <property type="molecule type" value="Genomic_DNA"/>
</dbReference>
<proteinExistence type="inferred from homology"/>
<evidence type="ECO:0000256" key="5">
    <source>
        <dbReference type="ARBA" id="ARBA00023163"/>
    </source>
</evidence>
<dbReference type="PANTHER" id="PTHR15561:SF0">
    <property type="entry name" value="DNA-DIRECTED RNA POLYMERASE III SUBUNIT RPC9"/>
    <property type="match status" value="1"/>
</dbReference>
<dbReference type="GO" id="GO:0000166">
    <property type="term" value="F:nucleotide binding"/>
    <property type="evidence" value="ECO:0007669"/>
    <property type="project" value="InterPro"/>
</dbReference>
<gene>
    <name evidence="12" type="ORF">NMOB1V02_LOCUS6117</name>
</gene>
<feature type="domain" description="RNA polymerase Rpb4/RPC9 core" evidence="11">
    <location>
        <begin position="17"/>
        <end position="136"/>
    </location>
</feature>
<feature type="region of interest" description="Disordered" evidence="10">
    <location>
        <begin position="129"/>
        <end position="172"/>
    </location>
</feature>
<evidence type="ECO:0000256" key="7">
    <source>
        <dbReference type="ARBA" id="ARBA00043924"/>
    </source>
</evidence>
<evidence type="ECO:0000256" key="8">
    <source>
        <dbReference type="ARBA" id="ARBA00044007"/>
    </source>
</evidence>
<accession>A0A7R9GDD2</accession>
<evidence type="ECO:0000259" key="11">
    <source>
        <dbReference type="SMART" id="SM00657"/>
    </source>
</evidence>
<dbReference type="Gene3D" id="1.20.1250.40">
    <property type="match status" value="1"/>
</dbReference>
<evidence type="ECO:0000256" key="1">
    <source>
        <dbReference type="ARBA" id="ARBA00004123"/>
    </source>
</evidence>
<comment type="similarity">
    <text evidence="2">Belongs to the eukaryotic RPC9 RNA polymerase subunit family.</text>
</comment>
<dbReference type="PANTHER" id="PTHR15561">
    <property type="entry name" value="CALCITONIN GENE-RELATED PEPTIDE-RECEPTOR COMPONENT PROTEIN"/>
    <property type="match status" value="1"/>
</dbReference>
<dbReference type="AlphaFoldDB" id="A0A7R9GDD2"/>
<dbReference type="Pfam" id="PF03874">
    <property type="entry name" value="RNA_pol_Rpb4"/>
    <property type="match status" value="1"/>
</dbReference>
<comment type="function">
    <text evidence="7">Accessory protein for the calcitonin gene-related peptide (CGRP) receptor. It modulates CGRP responsiveness in a variety of tissues.</text>
</comment>
<dbReference type="GO" id="GO:0006384">
    <property type="term" value="P:transcription initiation at RNA polymerase III promoter"/>
    <property type="evidence" value="ECO:0007669"/>
    <property type="project" value="InterPro"/>
</dbReference>
<evidence type="ECO:0000313" key="12">
    <source>
        <dbReference type="EMBL" id="CAD7278411.1"/>
    </source>
</evidence>
<comment type="subunit">
    <text evidence="8">Component of the RNA polymerase III complex consisting of 17 subunits: a ten-subunit horseshoe-shaped catalytic core composed of POLR3A/RPC1, POLR3B/RPC2, POLR1C/RPAC1, POLR1D/RPAC2, POLR3K/RPC10, POLR2E/RPABC1, POLR2F/RPABC2, POLR2H/RPABC3, POLR2K/RPABC4 and POLR2L/RPABC5; a mobile stalk composed of two subunits POLR3H/RPC8 and CRCP/RPC9, protruding from the core and functioning primarily in transcription initiation; and additional subunits homologous to general transcription factors of the RNA polymerase II machinery, POLR3C/RPC3-POLR3F/RPC6-POLR3G/RPC7 heterotrimer required for transcription initiation and POLR3D/RPC4-POLR3E/RPC5 heterodimer involved in both transcription initiation and termination.</text>
</comment>
<keyword evidence="13" id="KW-1185">Reference proteome</keyword>
<dbReference type="OrthoDB" id="1746530at2759"/>
<dbReference type="SMART" id="SM00657">
    <property type="entry name" value="RPOL4c"/>
    <property type="match status" value="1"/>
</dbReference>
<dbReference type="EMBL" id="CAJPEX010001225">
    <property type="protein sequence ID" value="CAG0918563.1"/>
    <property type="molecule type" value="Genomic_DNA"/>
</dbReference>
<evidence type="ECO:0000256" key="10">
    <source>
        <dbReference type="SAM" id="MobiDB-lite"/>
    </source>
</evidence>
<dbReference type="InterPro" id="IPR038324">
    <property type="entry name" value="Rpb4/RPC9_sf"/>
</dbReference>
<keyword evidence="5" id="KW-0804">Transcription</keyword>